<evidence type="ECO:0000256" key="7">
    <source>
        <dbReference type="RuleBase" id="RU361218"/>
    </source>
</evidence>
<dbReference type="GO" id="GO:0005886">
    <property type="term" value="C:plasma membrane"/>
    <property type="evidence" value="ECO:0007669"/>
    <property type="project" value="TreeGrafter"/>
</dbReference>
<evidence type="ECO:0000256" key="3">
    <source>
        <dbReference type="ARBA" id="ARBA00022692"/>
    </source>
</evidence>
<organism evidence="8 9">
    <name type="scientific">Paramuricea clavata</name>
    <name type="common">Red gorgonian</name>
    <name type="synonym">Violescent sea-whip</name>
    <dbReference type="NCBI Taxonomy" id="317549"/>
    <lineage>
        <taxon>Eukaryota</taxon>
        <taxon>Metazoa</taxon>
        <taxon>Cnidaria</taxon>
        <taxon>Anthozoa</taxon>
        <taxon>Octocorallia</taxon>
        <taxon>Malacalcyonacea</taxon>
        <taxon>Plexauridae</taxon>
        <taxon>Paramuricea</taxon>
    </lineage>
</organism>
<comment type="similarity">
    <text evidence="2 7">Belongs to the tetraspanin (TM4SF) family.</text>
</comment>
<evidence type="ECO:0000256" key="4">
    <source>
        <dbReference type="ARBA" id="ARBA00022989"/>
    </source>
</evidence>
<dbReference type="PANTHER" id="PTHR19282">
    <property type="entry name" value="TETRASPANIN"/>
    <property type="match status" value="1"/>
</dbReference>
<proteinExistence type="inferred from homology"/>
<protein>
    <recommendedName>
        <fullName evidence="7">Tetraspanin</fullName>
    </recommendedName>
</protein>
<gene>
    <name evidence="8" type="ORF">PACLA_8A051632</name>
</gene>
<feature type="transmembrane region" description="Helical" evidence="7">
    <location>
        <begin position="113"/>
        <end position="135"/>
    </location>
</feature>
<evidence type="ECO:0000256" key="1">
    <source>
        <dbReference type="ARBA" id="ARBA00004141"/>
    </source>
</evidence>
<evidence type="ECO:0000256" key="5">
    <source>
        <dbReference type="ARBA" id="ARBA00023136"/>
    </source>
</evidence>
<feature type="transmembrane region" description="Helical" evidence="7">
    <location>
        <begin position="84"/>
        <end position="104"/>
    </location>
</feature>
<evidence type="ECO:0000313" key="9">
    <source>
        <dbReference type="Proteomes" id="UP001152795"/>
    </source>
</evidence>
<dbReference type="InterPro" id="IPR000301">
    <property type="entry name" value="Tetraspanin_animals"/>
</dbReference>
<keyword evidence="4 7" id="KW-1133">Transmembrane helix</keyword>
<dbReference type="InterPro" id="IPR008952">
    <property type="entry name" value="Tetraspanin_EC2_sf"/>
</dbReference>
<keyword evidence="5 7" id="KW-0472">Membrane</keyword>
<evidence type="ECO:0000256" key="2">
    <source>
        <dbReference type="ARBA" id="ARBA00006840"/>
    </source>
</evidence>
<evidence type="ECO:0000256" key="6">
    <source>
        <dbReference type="PIRSR" id="PIRSR002419-1"/>
    </source>
</evidence>
<dbReference type="EMBL" id="CACRXK020002450">
    <property type="protein sequence ID" value="CAB3994385.1"/>
    <property type="molecule type" value="Genomic_DNA"/>
</dbReference>
<dbReference type="Proteomes" id="UP001152795">
    <property type="component" value="Unassembled WGS sequence"/>
</dbReference>
<dbReference type="PIRSF" id="PIRSF002419">
    <property type="entry name" value="Tetraspanin"/>
    <property type="match status" value="1"/>
</dbReference>
<evidence type="ECO:0000313" key="8">
    <source>
        <dbReference type="EMBL" id="CAB3994385.1"/>
    </source>
</evidence>
<dbReference type="OrthoDB" id="2014092at2759"/>
<keyword evidence="9" id="KW-1185">Reference proteome</keyword>
<feature type="disulfide bond" evidence="6">
    <location>
        <begin position="174"/>
        <end position="190"/>
    </location>
</feature>
<name>A0A7D9HZ75_PARCT</name>
<sequence length="294" mass="33014">MTLRAVQVAPAQNGLNGTSHVAKPLSHPSNELRTSRCVKYTMFFKNMFFLLCGVFIGAIGIIALQEKGKLHGKFDGLFLDPAAIMLTVGVVVFIVSFCGALGALRENKCLLRFFYACVILIILVQIAIGLGAYFAKNSIKRKIDNVFQEAILKYQDDPDLQSLIDYMQIELKCCGSIKPEDWSKNPYFNCSSIYKESISDIGSFCSVPHSCCRDDKLNRMCGFGVFTKTFGADTREEKIHMTGCVEALETWFKDHVMYAGIICGFVLVLQVISVRLAFIMISDINDIIKWRDRY</sequence>
<dbReference type="PRINTS" id="PR00259">
    <property type="entry name" value="TMFOUR"/>
</dbReference>
<comment type="subcellular location">
    <subcellularLocation>
        <location evidence="1 7">Membrane</location>
        <topology evidence="1 7">Multi-pass membrane protein</topology>
    </subcellularLocation>
</comment>
<feature type="transmembrane region" description="Helical" evidence="7">
    <location>
        <begin position="43"/>
        <end position="64"/>
    </location>
</feature>
<dbReference type="Pfam" id="PF00335">
    <property type="entry name" value="Tetraspanin"/>
    <property type="match status" value="1"/>
</dbReference>
<accession>A0A7D9HZ75</accession>
<keyword evidence="6" id="KW-1015">Disulfide bond</keyword>
<dbReference type="Gene3D" id="1.10.1450.10">
    <property type="entry name" value="Tetraspanin"/>
    <property type="match status" value="1"/>
</dbReference>
<comment type="caution">
    <text evidence="8">The sequence shown here is derived from an EMBL/GenBank/DDBJ whole genome shotgun (WGS) entry which is preliminary data.</text>
</comment>
<dbReference type="AlphaFoldDB" id="A0A7D9HZ75"/>
<dbReference type="PANTHER" id="PTHR19282:SF431">
    <property type="entry name" value="TETRASPANIN 26A, ISOFORM B-RELATED"/>
    <property type="match status" value="1"/>
</dbReference>
<reference evidence="8" key="1">
    <citation type="submission" date="2020-04" db="EMBL/GenBank/DDBJ databases">
        <authorList>
            <person name="Alioto T."/>
            <person name="Alioto T."/>
            <person name="Gomez Garrido J."/>
        </authorList>
    </citation>
    <scope>NUCLEOTIDE SEQUENCE</scope>
    <source>
        <strain evidence="8">A484AB</strain>
    </source>
</reference>
<feature type="transmembrane region" description="Helical" evidence="7">
    <location>
        <begin position="256"/>
        <end position="281"/>
    </location>
</feature>
<keyword evidence="3 7" id="KW-0812">Transmembrane</keyword>
<dbReference type="SUPFAM" id="SSF48652">
    <property type="entry name" value="Tetraspanin"/>
    <property type="match status" value="1"/>
</dbReference>
<dbReference type="InterPro" id="IPR018499">
    <property type="entry name" value="Tetraspanin/Peripherin"/>
</dbReference>